<feature type="compositionally biased region" description="Basic and acidic residues" evidence="3">
    <location>
        <begin position="91"/>
        <end position="118"/>
    </location>
</feature>
<dbReference type="InterPro" id="IPR036265">
    <property type="entry name" value="HIT-like_sf"/>
</dbReference>
<comment type="similarity">
    <text evidence="1">Belongs to the CWF19 family.</text>
</comment>
<dbReference type="AlphaFoldDB" id="A0A979FMI4"/>
<evidence type="ECO:0000259" key="5">
    <source>
        <dbReference type="Pfam" id="PF04677"/>
    </source>
</evidence>
<keyword evidence="2" id="KW-0175">Coiled coil</keyword>
<feature type="domain" description="Cwf19-like C-terminal" evidence="5">
    <location>
        <begin position="620"/>
        <end position="742"/>
    </location>
</feature>
<dbReference type="Pfam" id="PF04677">
    <property type="entry name" value="CwfJ_C_1"/>
    <property type="match status" value="1"/>
</dbReference>
<feature type="coiled-coil region" evidence="2">
    <location>
        <begin position="456"/>
        <end position="486"/>
    </location>
</feature>
<feature type="compositionally biased region" description="Basic and acidic residues" evidence="3">
    <location>
        <begin position="432"/>
        <end position="445"/>
    </location>
</feature>
<dbReference type="Proteomes" id="UP000694843">
    <property type="component" value="Unplaced"/>
</dbReference>
<proteinExistence type="inferred from homology"/>
<feature type="region of interest" description="Disordered" evidence="3">
    <location>
        <begin position="1"/>
        <end position="153"/>
    </location>
</feature>
<evidence type="ECO:0000256" key="3">
    <source>
        <dbReference type="SAM" id="MobiDB-lite"/>
    </source>
</evidence>
<feature type="compositionally biased region" description="Basic residues" evidence="3">
    <location>
        <begin position="17"/>
        <end position="38"/>
    </location>
</feature>
<feature type="compositionally biased region" description="Basic and acidic residues" evidence="3">
    <location>
        <begin position="202"/>
        <end position="211"/>
    </location>
</feature>
<dbReference type="InterPro" id="IPR006768">
    <property type="entry name" value="Cwf19-like_C_dom-1"/>
</dbReference>
<dbReference type="RefSeq" id="XP_047737888.1">
    <property type="nucleotide sequence ID" value="XM_047881932.1"/>
</dbReference>
<evidence type="ECO:0000259" key="4">
    <source>
        <dbReference type="Pfam" id="PF04676"/>
    </source>
</evidence>
<feature type="compositionally biased region" description="Basic and acidic residues" evidence="3">
    <location>
        <begin position="387"/>
        <end position="401"/>
    </location>
</feature>
<feature type="region of interest" description="Disordered" evidence="3">
    <location>
        <begin position="193"/>
        <end position="445"/>
    </location>
</feature>
<dbReference type="Gene3D" id="3.30.428.10">
    <property type="entry name" value="HIT-like"/>
    <property type="match status" value="1"/>
</dbReference>
<accession>A0A979FMI4</accession>
<feature type="domain" description="Cwf19-like protein C-terminal" evidence="4">
    <location>
        <begin position="806"/>
        <end position="846"/>
    </location>
</feature>
<feature type="compositionally biased region" description="Low complexity" evidence="3">
    <location>
        <begin position="1"/>
        <end position="14"/>
    </location>
</feature>
<dbReference type="OrthoDB" id="2113965at2759"/>
<feature type="compositionally biased region" description="Polar residues" evidence="3">
    <location>
        <begin position="515"/>
        <end position="527"/>
    </location>
</feature>
<evidence type="ECO:0000256" key="2">
    <source>
        <dbReference type="SAM" id="Coils"/>
    </source>
</evidence>
<name>A0A979FMI4_HYAAZ</name>
<dbReference type="GeneID" id="108676306"/>
<dbReference type="InterPro" id="IPR040194">
    <property type="entry name" value="Cwf19-like"/>
</dbReference>
<reference evidence="7" key="1">
    <citation type="submission" date="2025-08" db="UniProtKB">
        <authorList>
            <consortium name="RefSeq"/>
        </authorList>
    </citation>
    <scope>IDENTIFICATION</scope>
    <source>
        <tissue evidence="7">Whole organism</tissue>
    </source>
</reference>
<dbReference type="PANTHER" id="PTHR12072">
    <property type="entry name" value="CWF19, CELL CYCLE CONTROL PROTEIN"/>
    <property type="match status" value="1"/>
</dbReference>
<gene>
    <name evidence="7" type="primary">LOC108676306</name>
</gene>
<dbReference type="InterPro" id="IPR006767">
    <property type="entry name" value="Cwf19-like_C_dom-2"/>
</dbReference>
<evidence type="ECO:0000256" key="1">
    <source>
        <dbReference type="ARBA" id="ARBA00006795"/>
    </source>
</evidence>
<feature type="compositionally biased region" description="Basic and acidic residues" evidence="3">
    <location>
        <begin position="252"/>
        <end position="266"/>
    </location>
</feature>
<dbReference type="PANTHER" id="PTHR12072:SF5">
    <property type="entry name" value="CWF19-LIKE PROTEIN 2"/>
    <property type="match status" value="1"/>
</dbReference>
<feature type="compositionally biased region" description="Low complexity" evidence="3">
    <location>
        <begin position="352"/>
        <end position="362"/>
    </location>
</feature>
<evidence type="ECO:0000313" key="6">
    <source>
        <dbReference type="Proteomes" id="UP000694843"/>
    </source>
</evidence>
<dbReference type="Pfam" id="PF04676">
    <property type="entry name" value="CwfJ_C_2"/>
    <property type="match status" value="1"/>
</dbReference>
<protein>
    <submittedName>
        <fullName evidence="7">CWF19-like protein 2</fullName>
    </submittedName>
</protein>
<sequence>MLPAVEKSLLSQNEKLSKKKKSKKEKKYKKAKKQKKYEKRSSSSSDSSSETEWVEKPAAPAAPTTSAPPTLQTAAGREDWMQMPSLFGTFTRDELRQREGSRALARQQEKNKPPDKPGSHALELNPYFREGGSGLPQDAPSGGEDGTLGRRAPKLGFGASVAWLKKAFQRATEEAREAGLSIEEVAEKRWGSLANVPRHMQRPAEADDFVARRGGKDRRHADTRRRSRSPDVSPATRRSPVTRGSPTSISRSPERRYGKSRRGERSPRRRRSSSSSSSSSEDHRRSRRRDQKLQTSSSDDERRERRGQSERRGRDEASLSSRSNDRRLLKPGEGRSDEGRDVRGSDRAVWEPARLLPSSAAPPGGGWRKRPRHPDTCGGGGQPHILQSEEPRSDEKSHARDTASPAPVKDSSHSVPDPAPNPADPDPANPNPDHDPKPKRVYTDHELNQIGAKIVKAELLGNLALAEKLKKKLERAKQETLEALAAGGGGGGTSGGTTLETVLLTTTNARGFTRPVSSVEQDSSPGKTKSRKKTKVSGTGVDGSRDKYFPDDHKFSLQQMFEKEKQGTTEDSDAMFVRAAGRAQKASLDDDYTLDDSFVDTSACGRTGPGRIPRMRAIMEHQRREKALASCSLCCDGANMKKHLLVSLGSKSYVSLPAHESLVDGHCLIVPRDHVSTSTLLDEDVWLEMMEYRKSLVRYFSSVQQDVVFLECCMRLRAQPHTAVHCIPLPRDLGDLAPIYFKEYRKSLVRYFSSVQQDVVFLECCMRLRAQPHTAVHCIPLPRDLGDLAPIYFKLVHIHSFIVCMQSVVGGMLDVEARLWRKPKLETFDQQRRKVIAFAKHYEQYDPVQDK</sequence>
<feature type="compositionally biased region" description="Basic residues" evidence="3">
    <location>
        <begin position="213"/>
        <end position="227"/>
    </location>
</feature>
<dbReference type="KEGG" id="hazt:108676306"/>
<feature type="region of interest" description="Disordered" evidence="3">
    <location>
        <begin position="508"/>
        <end position="549"/>
    </location>
</feature>
<dbReference type="GO" id="GO:0071014">
    <property type="term" value="C:post-mRNA release spliceosomal complex"/>
    <property type="evidence" value="ECO:0007669"/>
    <property type="project" value="TreeGrafter"/>
</dbReference>
<evidence type="ECO:0000313" key="7">
    <source>
        <dbReference type="RefSeq" id="XP_047737888.1"/>
    </source>
</evidence>
<feature type="compositionally biased region" description="Polar residues" evidence="3">
    <location>
        <begin position="242"/>
        <end position="251"/>
    </location>
</feature>
<keyword evidence="6" id="KW-1185">Reference proteome</keyword>
<dbReference type="GO" id="GO:0000398">
    <property type="term" value="P:mRNA splicing, via spliceosome"/>
    <property type="evidence" value="ECO:0007669"/>
    <property type="project" value="TreeGrafter"/>
</dbReference>
<feature type="compositionally biased region" description="Pro residues" evidence="3">
    <location>
        <begin position="417"/>
        <end position="430"/>
    </location>
</feature>
<feature type="compositionally biased region" description="Basic and acidic residues" evidence="3">
    <location>
        <begin position="299"/>
        <end position="349"/>
    </location>
</feature>
<organism evidence="6 7">
    <name type="scientific">Hyalella azteca</name>
    <name type="common">Amphipod</name>
    <dbReference type="NCBI Taxonomy" id="294128"/>
    <lineage>
        <taxon>Eukaryota</taxon>
        <taxon>Metazoa</taxon>
        <taxon>Ecdysozoa</taxon>
        <taxon>Arthropoda</taxon>
        <taxon>Crustacea</taxon>
        <taxon>Multicrustacea</taxon>
        <taxon>Malacostraca</taxon>
        <taxon>Eumalacostraca</taxon>
        <taxon>Peracarida</taxon>
        <taxon>Amphipoda</taxon>
        <taxon>Senticaudata</taxon>
        <taxon>Talitrida</taxon>
        <taxon>Talitroidea</taxon>
        <taxon>Hyalellidae</taxon>
        <taxon>Hyalella</taxon>
    </lineage>
</organism>
<dbReference type="SUPFAM" id="SSF54197">
    <property type="entry name" value="HIT-like"/>
    <property type="match status" value="1"/>
</dbReference>
<dbReference type="OMA" id="FMKCLTR"/>
<feature type="compositionally biased region" description="Low complexity" evidence="3">
    <location>
        <begin position="57"/>
        <end position="75"/>
    </location>
</feature>